<evidence type="ECO:0000313" key="17">
    <source>
        <dbReference type="RefSeq" id="XP_026274840.1"/>
    </source>
</evidence>
<keyword evidence="10" id="KW-0496">Mitochondrion</keyword>
<keyword evidence="8" id="KW-0378">Hydrolase</keyword>
<evidence type="ECO:0000256" key="11">
    <source>
        <dbReference type="ARBA" id="ARBA00023136"/>
    </source>
</evidence>
<dbReference type="GO" id="GO:0004252">
    <property type="term" value="F:serine-type endopeptidase activity"/>
    <property type="evidence" value="ECO:0007669"/>
    <property type="project" value="InterPro"/>
</dbReference>
<dbReference type="InterPro" id="IPR036286">
    <property type="entry name" value="LexA/Signal_pep-like_sf"/>
</dbReference>
<evidence type="ECO:0000256" key="10">
    <source>
        <dbReference type="ARBA" id="ARBA00023128"/>
    </source>
</evidence>
<feature type="domain" description="Peptidase S26" evidence="15">
    <location>
        <begin position="21"/>
        <end position="105"/>
    </location>
</feature>
<dbReference type="Proteomes" id="UP000504606">
    <property type="component" value="Unplaced"/>
</dbReference>
<evidence type="ECO:0000256" key="3">
    <source>
        <dbReference type="ARBA" id="ARBA00011805"/>
    </source>
</evidence>
<evidence type="ECO:0000313" key="16">
    <source>
        <dbReference type="Proteomes" id="UP000504606"/>
    </source>
</evidence>
<evidence type="ECO:0000256" key="5">
    <source>
        <dbReference type="ARBA" id="ARBA00022670"/>
    </source>
</evidence>
<dbReference type="KEGG" id="foc:113204056"/>
<dbReference type="GO" id="GO:0006465">
    <property type="term" value="P:signal peptide processing"/>
    <property type="evidence" value="ECO:0007669"/>
    <property type="project" value="InterPro"/>
</dbReference>
<comment type="subunit">
    <text evidence="3">Heterodimer of 2 subunits, IMMPL1 and IMMPL2.</text>
</comment>
<reference evidence="17" key="1">
    <citation type="submission" date="2025-08" db="UniProtKB">
        <authorList>
            <consortium name="RefSeq"/>
        </authorList>
    </citation>
    <scope>IDENTIFICATION</scope>
    <source>
        <tissue evidence="17">Whole organism</tissue>
    </source>
</reference>
<keyword evidence="11 14" id="KW-0472">Membrane</keyword>
<comment type="similarity">
    <text evidence="2">Belongs to the peptidase S26 family. IMP2 subfamily.</text>
</comment>
<evidence type="ECO:0000256" key="12">
    <source>
        <dbReference type="ARBA" id="ARBA00032718"/>
    </source>
</evidence>
<keyword evidence="7" id="KW-0999">Mitochondrion inner membrane</keyword>
<organism evidence="16 17">
    <name type="scientific">Frankliniella occidentalis</name>
    <name type="common">Western flower thrips</name>
    <name type="synonym">Euthrips occidentalis</name>
    <dbReference type="NCBI Taxonomy" id="133901"/>
    <lineage>
        <taxon>Eukaryota</taxon>
        <taxon>Metazoa</taxon>
        <taxon>Ecdysozoa</taxon>
        <taxon>Arthropoda</taxon>
        <taxon>Hexapoda</taxon>
        <taxon>Insecta</taxon>
        <taxon>Pterygota</taxon>
        <taxon>Neoptera</taxon>
        <taxon>Paraneoptera</taxon>
        <taxon>Thysanoptera</taxon>
        <taxon>Terebrantia</taxon>
        <taxon>Thripoidea</taxon>
        <taxon>Thripidae</taxon>
        <taxon>Frankliniella</taxon>
    </lineage>
</organism>
<evidence type="ECO:0000256" key="7">
    <source>
        <dbReference type="ARBA" id="ARBA00022792"/>
    </source>
</evidence>
<sequence>MQWQWLGYFGHIFGTAVTSAVLIYPLAFQVDNYFRVRVFKVKGRSMHPCLNPYPNKCDDWVYVKDVERCEVCRGDVVTFIPPKDPSGHFIKRVIGLEGDTVVKQDGPRTSLVTVPGGHYWVEGDNKGLSIDSQQFGPIPRSLLQSKAYYIIWPPWRWKKIFDDNPFECKGAEERQKSH</sequence>
<dbReference type="CDD" id="cd06530">
    <property type="entry name" value="S26_SPase_I"/>
    <property type="match status" value="1"/>
</dbReference>
<dbReference type="InterPro" id="IPR000223">
    <property type="entry name" value="Pept_S26A_signal_pept_1"/>
</dbReference>
<evidence type="ECO:0000256" key="13">
    <source>
        <dbReference type="PIRSR" id="PIRSR600223-1"/>
    </source>
</evidence>
<dbReference type="InterPro" id="IPR037730">
    <property type="entry name" value="IMP2"/>
</dbReference>
<feature type="transmembrane region" description="Helical" evidence="14">
    <location>
        <begin position="6"/>
        <end position="27"/>
    </location>
</feature>
<accession>A0A6J1S6J9</accession>
<feature type="active site" evidence="13">
    <location>
        <position position="45"/>
    </location>
</feature>
<dbReference type="GeneID" id="113204056"/>
<protein>
    <recommendedName>
        <fullName evidence="4">Mitochondrial inner membrane protease subunit 2</fullName>
    </recommendedName>
    <alternativeName>
        <fullName evidence="12">IMP2-like protein</fullName>
    </alternativeName>
</protein>
<dbReference type="GO" id="GO:0042720">
    <property type="term" value="C:mitochondrial inner membrane peptidase complex"/>
    <property type="evidence" value="ECO:0007669"/>
    <property type="project" value="InterPro"/>
</dbReference>
<evidence type="ECO:0000256" key="2">
    <source>
        <dbReference type="ARBA" id="ARBA00007066"/>
    </source>
</evidence>
<dbReference type="PROSITE" id="PS00761">
    <property type="entry name" value="SPASE_I_3"/>
    <property type="match status" value="1"/>
</dbReference>
<dbReference type="RefSeq" id="XP_026274840.1">
    <property type="nucleotide sequence ID" value="XM_026419055.2"/>
</dbReference>
<proteinExistence type="inferred from homology"/>
<dbReference type="InterPro" id="IPR019758">
    <property type="entry name" value="Pept_S26A_signal_pept_1_CS"/>
</dbReference>
<evidence type="ECO:0000256" key="4">
    <source>
        <dbReference type="ARBA" id="ARBA00013650"/>
    </source>
</evidence>
<feature type="domain" description="Peptidase S26" evidence="15">
    <location>
        <begin position="111"/>
        <end position="152"/>
    </location>
</feature>
<keyword evidence="5 17" id="KW-0645">Protease</keyword>
<feature type="active site" evidence="13">
    <location>
        <position position="91"/>
    </location>
</feature>
<gene>
    <name evidence="17" type="primary">LOC113204056</name>
</gene>
<evidence type="ECO:0000256" key="8">
    <source>
        <dbReference type="ARBA" id="ARBA00022801"/>
    </source>
</evidence>
<dbReference type="PRINTS" id="PR00727">
    <property type="entry name" value="LEADERPTASE"/>
</dbReference>
<dbReference type="PANTHER" id="PTHR46041">
    <property type="entry name" value="MITOCHONDRIAL INNER MEMBRANE PROTEASE SUBUNIT 2"/>
    <property type="match status" value="1"/>
</dbReference>
<dbReference type="Pfam" id="PF10502">
    <property type="entry name" value="Peptidase_S26"/>
    <property type="match status" value="2"/>
</dbReference>
<name>A0A6J1S6J9_FRAOC</name>
<dbReference type="Gene3D" id="2.10.109.10">
    <property type="entry name" value="Umud Fragment, subunit A"/>
    <property type="match status" value="1"/>
</dbReference>
<evidence type="ECO:0000256" key="14">
    <source>
        <dbReference type="SAM" id="Phobius"/>
    </source>
</evidence>
<dbReference type="InterPro" id="IPR019533">
    <property type="entry name" value="Peptidase_S26"/>
</dbReference>
<dbReference type="AlphaFoldDB" id="A0A6J1S6J9"/>
<keyword evidence="6 14" id="KW-0812">Transmembrane</keyword>
<keyword evidence="9 14" id="KW-1133">Transmembrane helix</keyword>
<evidence type="ECO:0000256" key="6">
    <source>
        <dbReference type="ARBA" id="ARBA00022692"/>
    </source>
</evidence>
<dbReference type="GO" id="GO:0006627">
    <property type="term" value="P:protein processing involved in protein targeting to mitochondrion"/>
    <property type="evidence" value="ECO:0007669"/>
    <property type="project" value="InterPro"/>
</dbReference>
<comment type="subcellular location">
    <subcellularLocation>
        <location evidence="1">Mitochondrion inner membrane</location>
        <topology evidence="1">Single-pass membrane protein</topology>
    </subcellularLocation>
</comment>
<evidence type="ECO:0000256" key="1">
    <source>
        <dbReference type="ARBA" id="ARBA00004434"/>
    </source>
</evidence>
<dbReference type="OrthoDB" id="9996127at2759"/>
<evidence type="ECO:0000259" key="15">
    <source>
        <dbReference type="Pfam" id="PF10502"/>
    </source>
</evidence>
<evidence type="ECO:0000256" key="9">
    <source>
        <dbReference type="ARBA" id="ARBA00022989"/>
    </source>
</evidence>
<dbReference type="SUPFAM" id="SSF51306">
    <property type="entry name" value="LexA/Signal peptidase"/>
    <property type="match status" value="1"/>
</dbReference>
<keyword evidence="16" id="KW-1185">Reference proteome</keyword>
<dbReference type="PANTHER" id="PTHR46041:SF2">
    <property type="entry name" value="MITOCHONDRIAL INNER MEMBRANE PROTEASE SUBUNIT 2"/>
    <property type="match status" value="1"/>
</dbReference>